<keyword evidence="2" id="KW-1185">Reference proteome</keyword>
<dbReference type="EMBL" id="CP003653">
    <property type="protein sequence ID" value="AFZ37436.1"/>
    <property type="molecule type" value="Genomic_DNA"/>
</dbReference>
<gene>
    <name evidence="1" type="ordered locus">Sta7437_3954</name>
</gene>
<sequence>MAASAEFKQALRAGQLTEAFVIAMSKTPELEITTWIASPNQTQSTSTQPQPGHRLRTQINLVAGEIKNEIGDRFIHNDADQQVHQFHLDQVSRGHQTIKQNLLSLQQMFRLMAVLQNYQQSGEYRELNWSPEAQSPQNVHDQISQSMSIDSNSVQLNSASTINQLEVEEQLNRDRYSTTFISAEEDDDETNLLSLEDLEAEPEDQAIRQSVEEEWGEWLQEEDDDSAMAADILDIDSLELNEAARWDELDNTEFLPNTSARFFDKNKPNSNHP</sequence>
<dbReference type="KEGG" id="scs:Sta7437_3954"/>
<dbReference type="eggNOG" id="ENOG5032WJ3">
    <property type="taxonomic scope" value="Bacteria"/>
</dbReference>
<organism evidence="1 2">
    <name type="scientific">Stanieria cyanosphaera (strain ATCC 29371 / PCC 7437)</name>
    <dbReference type="NCBI Taxonomy" id="111780"/>
    <lineage>
        <taxon>Bacteria</taxon>
        <taxon>Bacillati</taxon>
        <taxon>Cyanobacteriota</taxon>
        <taxon>Cyanophyceae</taxon>
        <taxon>Pleurocapsales</taxon>
        <taxon>Dermocarpellaceae</taxon>
        <taxon>Stanieria</taxon>
    </lineage>
</organism>
<proteinExistence type="predicted"/>
<dbReference type="HOGENOM" id="CLU_1019063_0_0_3"/>
<accession>K9XZ87</accession>
<dbReference type="OrthoDB" id="463174at2"/>
<dbReference type="STRING" id="111780.Sta7437_3954"/>
<protein>
    <submittedName>
        <fullName evidence="1">Uncharacterized protein</fullName>
    </submittedName>
</protein>
<name>K9XZ87_STAC7</name>
<evidence type="ECO:0000313" key="2">
    <source>
        <dbReference type="Proteomes" id="UP000010473"/>
    </source>
</evidence>
<dbReference type="AlphaFoldDB" id="K9XZ87"/>
<evidence type="ECO:0000313" key="1">
    <source>
        <dbReference type="EMBL" id="AFZ37436.1"/>
    </source>
</evidence>
<reference evidence="2" key="1">
    <citation type="journal article" date="2013" name="Proc. Natl. Acad. Sci. U.S.A.">
        <title>Improving the coverage of the cyanobacterial phylum using diversity-driven genome sequencing.</title>
        <authorList>
            <person name="Shih P.M."/>
            <person name="Wu D."/>
            <person name="Latifi A."/>
            <person name="Axen S.D."/>
            <person name="Fewer D.P."/>
            <person name="Talla E."/>
            <person name="Calteau A."/>
            <person name="Cai F."/>
            <person name="Tandeau de Marsac N."/>
            <person name="Rippka R."/>
            <person name="Herdman M."/>
            <person name="Sivonen K."/>
            <person name="Coursin T."/>
            <person name="Laurent T."/>
            <person name="Goodwin L."/>
            <person name="Nolan M."/>
            <person name="Davenport K.W."/>
            <person name="Han C.S."/>
            <person name="Rubin E.M."/>
            <person name="Eisen J.A."/>
            <person name="Woyke T."/>
            <person name="Gugger M."/>
            <person name="Kerfeld C.A."/>
        </authorList>
    </citation>
    <scope>NUCLEOTIDE SEQUENCE [LARGE SCALE GENOMIC DNA]</scope>
    <source>
        <strain evidence="2">ATCC 29371 / PCC 7437</strain>
    </source>
</reference>
<dbReference type="Proteomes" id="UP000010473">
    <property type="component" value="Chromosome"/>
</dbReference>
<dbReference type="RefSeq" id="WP_015195095.1">
    <property type="nucleotide sequence ID" value="NC_019748.1"/>
</dbReference>